<dbReference type="RefSeq" id="WP_344981945.1">
    <property type="nucleotide sequence ID" value="NZ_BAAAVI010000110.1"/>
</dbReference>
<accession>A0ABN3WCM3</accession>
<dbReference type="Pfam" id="PF06224">
    <property type="entry name" value="AlkZ-like"/>
    <property type="match status" value="1"/>
</dbReference>
<sequence>MKLTWDHVLAWRMRRQMLEEPETGDPVAIVRRLCGVQAQVASSARTAVAIRQREPRPESVREALESRELVKTWAMRGTLHLLPVEEAAAYLSLLAATRSWERKSWQRTFVTADQLAAIGEAAHQALDGRVLTREELTAQVIEKTGDESVAEHLGSGWGAVLKPLAFQGVLCHGPADGGRVTFTRPDTHLPGWPGMRDPAEAAAVAIPAYLAAYGPAPIEAFDQWLYRGALKKADLRSWVAALGDRLTKVEIEGRQAYARTEDLDDLASAGPSATVRLLPAFDQYVLGPGTGDAAVVPPSRRGEVSKTAGWISPVVVSGGRVCGTWTAEDGLLSVTVWAECDVPRAGLQAEADRLGDVLGGDLTLRVRTG</sequence>
<keyword evidence="1" id="KW-0238">DNA-binding</keyword>
<gene>
    <name evidence="1" type="ORF">GCM10010517_77820</name>
</gene>
<protein>
    <submittedName>
        <fullName evidence="1">Winged helix DNA-binding domain-containing protein</fullName>
    </submittedName>
</protein>
<proteinExistence type="predicted"/>
<dbReference type="PANTHER" id="PTHR38479:SF2">
    <property type="entry name" value="WINGED HELIX DNA-BINDING DOMAIN-CONTAINING PROTEIN"/>
    <property type="match status" value="1"/>
</dbReference>
<organism evidence="1 2">
    <name type="scientific">Streptosporangium fragile</name>
    <dbReference type="NCBI Taxonomy" id="46186"/>
    <lineage>
        <taxon>Bacteria</taxon>
        <taxon>Bacillati</taxon>
        <taxon>Actinomycetota</taxon>
        <taxon>Actinomycetes</taxon>
        <taxon>Streptosporangiales</taxon>
        <taxon>Streptosporangiaceae</taxon>
        <taxon>Streptosporangium</taxon>
    </lineage>
</organism>
<dbReference type="GO" id="GO:0003677">
    <property type="term" value="F:DNA binding"/>
    <property type="evidence" value="ECO:0007669"/>
    <property type="project" value="UniProtKB-KW"/>
</dbReference>
<dbReference type="PANTHER" id="PTHR38479">
    <property type="entry name" value="LMO0824 PROTEIN"/>
    <property type="match status" value="1"/>
</dbReference>
<keyword evidence="2" id="KW-1185">Reference proteome</keyword>
<evidence type="ECO:0000313" key="1">
    <source>
        <dbReference type="EMBL" id="GAA2911320.1"/>
    </source>
</evidence>
<name>A0ABN3WCM3_9ACTN</name>
<comment type="caution">
    <text evidence="1">The sequence shown here is derived from an EMBL/GenBank/DDBJ whole genome shotgun (WGS) entry which is preliminary data.</text>
</comment>
<evidence type="ECO:0000313" key="2">
    <source>
        <dbReference type="Proteomes" id="UP001500831"/>
    </source>
</evidence>
<dbReference type="InterPro" id="IPR009351">
    <property type="entry name" value="AlkZ-like"/>
</dbReference>
<dbReference type="Proteomes" id="UP001500831">
    <property type="component" value="Unassembled WGS sequence"/>
</dbReference>
<dbReference type="EMBL" id="BAAAVI010000110">
    <property type="protein sequence ID" value="GAA2911320.1"/>
    <property type="molecule type" value="Genomic_DNA"/>
</dbReference>
<reference evidence="1 2" key="1">
    <citation type="journal article" date="2019" name="Int. J. Syst. Evol. Microbiol.">
        <title>The Global Catalogue of Microorganisms (GCM) 10K type strain sequencing project: providing services to taxonomists for standard genome sequencing and annotation.</title>
        <authorList>
            <consortium name="The Broad Institute Genomics Platform"/>
            <consortium name="The Broad Institute Genome Sequencing Center for Infectious Disease"/>
            <person name="Wu L."/>
            <person name="Ma J."/>
        </authorList>
    </citation>
    <scope>NUCLEOTIDE SEQUENCE [LARGE SCALE GENOMIC DNA]</scope>
    <source>
        <strain evidence="1 2">JCM 6242</strain>
    </source>
</reference>